<sequence length="150" mass="16939">MATFYREKGGTARHRHRWLLRPLRSIRSRFIICCHSPAPSLPCFCCPAPRPSTLCPELQRRRPATHACRRPDCGSSLCDARPQRAAVLAAPICFPASGRPNDMQVDWRCRFSKLSPCHKEFVEPCKLSPCQRATAQGMHELKHSGRSSSQ</sequence>
<organism evidence="1 2">
    <name type="scientific">Eragrostis curvula</name>
    <name type="common">weeping love grass</name>
    <dbReference type="NCBI Taxonomy" id="38414"/>
    <lineage>
        <taxon>Eukaryota</taxon>
        <taxon>Viridiplantae</taxon>
        <taxon>Streptophyta</taxon>
        <taxon>Embryophyta</taxon>
        <taxon>Tracheophyta</taxon>
        <taxon>Spermatophyta</taxon>
        <taxon>Magnoliopsida</taxon>
        <taxon>Liliopsida</taxon>
        <taxon>Poales</taxon>
        <taxon>Poaceae</taxon>
        <taxon>PACMAD clade</taxon>
        <taxon>Chloridoideae</taxon>
        <taxon>Eragrostideae</taxon>
        <taxon>Eragrostidinae</taxon>
        <taxon>Eragrostis</taxon>
    </lineage>
</organism>
<dbReference type="Gramene" id="TVU50175">
    <property type="protein sequence ID" value="TVU50175"/>
    <property type="gene ID" value="EJB05_01536"/>
</dbReference>
<comment type="caution">
    <text evidence="1">The sequence shown here is derived from an EMBL/GenBank/DDBJ whole genome shotgun (WGS) entry which is preliminary data.</text>
</comment>
<protein>
    <submittedName>
        <fullName evidence="1">Uncharacterized protein</fullName>
    </submittedName>
</protein>
<dbReference type="AlphaFoldDB" id="A0A5J9WQK9"/>
<accession>A0A5J9WQK9</accession>
<evidence type="ECO:0000313" key="2">
    <source>
        <dbReference type="Proteomes" id="UP000324897"/>
    </source>
</evidence>
<proteinExistence type="predicted"/>
<evidence type="ECO:0000313" key="1">
    <source>
        <dbReference type="EMBL" id="TVU50175.1"/>
    </source>
</evidence>
<reference evidence="1 2" key="1">
    <citation type="journal article" date="2019" name="Sci. Rep.">
        <title>A high-quality genome of Eragrostis curvula grass provides insights into Poaceae evolution and supports new strategies to enhance forage quality.</title>
        <authorList>
            <person name="Carballo J."/>
            <person name="Santos B.A.C.M."/>
            <person name="Zappacosta D."/>
            <person name="Garbus I."/>
            <person name="Selva J.P."/>
            <person name="Gallo C.A."/>
            <person name="Diaz A."/>
            <person name="Albertini E."/>
            <person name="Caccamo M."/>
            <person name="Echenique V."/>
        </authorList>
    </citation>
    <scope>NUCLEOTIDE SEQUENCE [LARGE SCALE GENOMIC DNA]</scope>
    <source>
        <strain evidence="2">cv. Victoria</strain>
        <tissue evidence="1">Leaf</tissue>
    </source>
</reference>
<dbReference type="EMBL" id="RWGY01000002">
    <property type="protein sequence ID" value="TVU50175.1"/>
    <property type="molecule type" value="Genomic_DNA"/>
</dbReference>
<name>A0A5J9WQK9_9POAL</name>
<keyword evidence="2" id="KW-1185">Reference proteome</keyword>
<gene>
    <name evidence="1" type="ORF">EJB05_01536</name>
</gene>
<dbReference type="Proteomes" id="UP000324897">
    <property type="component" value="Chromosome 6"/>
</dbReference>